<evidence type="ECO:0000313" key="2">
    <source>
        <dbReference type="EMBL" id="PIL28777.1"/>
    </source>
</evidence>
<dbReference type="InterPro" id="IPR058525">
    <property type="entry name" value="DUF8212"/>
</dbReference>
<dbReference type="AlphaFoldDB" id="A0A2G8S4X2"/>
<dbReference type="EMBL" id="AYKW01000023">
    <property type="protein sequence ID" value="PIL28777.1"/>
    <property type="molecule type" value="Genomic_DNA"/>
</dbReference>
<evidence type="ECO:0000259" key="1">
    <source>
        <dbReference type="Pfam" id="PF26640"/>
    </source>
</evidence>
<gene>
    <name evidence="2" type="ORF">GSI_08821</name>
</gene>
<evidence type="ECO:0000313" key="3">
    <source>
        <dbReference type="Proteomes" id="UP000230002"/>
    </source>
</evidence>
<accession>A0A2G8S4X2</accession>
<protein>
    <recommendedName>
        <fullName evidence="1">DUF8212 domain-containing protein</fullName>
    </recommendedName>
</protein>
<feature type="domain" description="DUF8212" evidence="1">
    <location>
        <begin position="2"/>
        <end position="69"/>
    </location>
</feature>
<dbReference type="STRING" id="1077348.A0A2G8S4X2"/>
<keyword evidence="3" id="KW-1185">Reference proteome</keyword>
<organism evidence="2 3">
    <name type="scientific">Ganoderma sinense ZZ0214-1</name>
    <dbReference type="NCBI Taxonomy" id="1077348"/>
    <lineage>
        <taxon>Eukaryota</taxon>
        <taxon>Fungi</taxon>
        <taxon>Dikarya</taxon>
        <taxon>Basidiomycota</taxon>
        <taxon>Agaricomycotina</taxon>
        <taxon>Agaricomycetes</taxon>
        <taxon>Polyporales</taxon>
        <taxon>Polyporaceae</taxon>
        <taxon>Ganoderma</taxon>
    </lineage>
</organism>
<dbReference type="Pfam" id="PF26640">
    <property type="entry name" value="DUF8212"/>
    <property type="match status" value="1"/>
</dbReference>
<sequence length="199" mass="22502">MERPRHLLGRVCYIPPSESGVDFVYSGYIDFDSTKSGAPAPDLFPLSPEIIEHESPHIELKTVYISHPKPDRTNSYPPWSIRGQPYTAIKLVLLRDTRNALRSRGYSINLRDPIPDHPTAHRLMLSKDEHTITVEFQHVLSDGGKRFTINATVKLSGSRSGVQFDSAQPGPCSRLYHRAVSWTDGNWEGWDIVLKAQRV</sequence>
<dbReference type="Proteomes" id="UP000230002">
    <property type="component" value="Unassembled WGS sequence"/>
</dbReference>
<proteinExistence type="predicted"/>
<dbReference type="OrthoDB" id="2764578at2759"/>
<reference evidence="2 3" key="1">
    <citation type="journal article" date="2015" name="Sci. Rep.">
        <title>Chromosome-level genome map provides insights into diverse defense mechanisms in the medicinal fungus Ganoderma sinense.</title>
        <authorList>
            <person name="Zhu Y."/>
            <person name="Xu J."/>
            <person name="Sun C."/>
            <person name="Zhou S."/>
            <person name="Xu H."/>
            <person name="Nelson D.R."/>
            <person name="Qian J."/>
            <person name="Song J."/>
            <person name="Luo H."/>
            <person name="Xiang L."/>
            <person name="Li Y."/>
            <person name="Xu Z."/>
            <person name="Ji A."/>
            <person name="Wang L."/>
            <person name="Lu S."/>
            <person name="Hayward A."/>
            <person name="Sun W."/>
            <person name="Li X."/>
            <person name="Schwartz D.C."/>
            <person name="Wang Y."/>
            <person name="Chen S."/>
        </authorList>
    </citation>
    <scope>NUCLEOTIDE SEQUENCE [LARGE SCALE GENOMIC DNA]</scope>
    <source>
        <strain evidence="2 3">ZZ0214-1</strain>
    </source>
</reference>
<comment type="caution">
    <text evidence="2">The sequence shown here is derived from an EMBL/GenBank/DDBJ whole genome shotgun (WGS) entry which is preliminary data.</text>
</comment>
<name>A0A2G8S4X2_9APHY</name>